<feature type="compositionally biased region" description="Acidic residues" evidence="1">
    <location>
        <begin position="707"/>
        <end position="722"/>
    </location>
</feature>
<comment type="caution">
    <text evidence="3">The sequence shown here is derived from an EMBL/GenBank/DDBJ whole genome shotgun (WGS) entry which is preliminary data.</text>
</comment>
<protein>
    <recommendedName>
        <fullName evidence="2">C2H2-type domain-containing protein</fullName>
    </recommendedName>
</protein>
<sequence>MIRLPCRIPGCKRVFKNKSGQTKHVRTAHSLLHNRVTFHQAAPDLRSPSLENPAFDDQPPSPQHHDFDENNDGAFMPEEGLQLGPLFRTFHPLLTGRKCDIHGNFINQNAPPPSRTEASPTDWTPYESRVAFETAEFLYTRNQMSAAQIDTLLDLWAATLIQHNDSPPFTGHRDLYETIDSTPLGDVAWETFTMSYDGVKPAEDIPPWMTAKYDVWFRDPRLLVHHMLSNPDFDAEIEYVPYRDYTNNDQRCYKNFFSGDWAWKQADIIAEDPETHGSTFVPLIIGSDKTTVSVTTGHTEYHPLYMSIGNIFNGVRRAHHNGVVLVGFLAIPKSTKEHLDDKDFRNFCCQMFHSSLAKIFESVKLNMTIPDIVRCPDSHYRRIIYGLGPYIADYPEQLMLSGVVQNWCPKCLNHRKNLDSGGPSLLRCQEHTDLLVQELQHAHLWHEYGIIQEVVPFTNDFPRADIHELISPDILHQIIKGTFKDHLVNWVEEYLLLTHRASCAAEIMDDIDRRIAAIAPFAGLRRFPQGRGFKQWTGDDSKALMKVYIPAIKGHVPWDVIRAFSAFLDFCYIVRRDTLTEDDLTQLQDALNRFHQYREIFKTTGVVPDFSLPRQHSLNHYFLMIRLFGAPNGLCSSITESKHIKAVKEPWRRSSRYKALGQMLLTNQRLDKIAAVRSDFEARGMLQGSCVSDALRALKNRSRELPDNDSDDNDSDDNDNNELADTLQALPDRLRINERPNQSVEVDAAEIVDGPAAQAHVELAALPIPGGAHDVSALALELELPNFPTMIQQFLYDQLHVGDHEAPNFDPVAAPSFMGRVSVFSSAAASFHAPSDLSGTGGMRREHIRATTSWQGGPARHDCVLVSTNNEVNCGLDGLAVARVLRFLGFKYRTKYLQCAVVHWFSYITDSRDPDTGMHIVAPSTNDDGTPDISLIHIDCIFRTAHLIPLYGADFLPREITPHDSYNVFRAFYINKYVDHHAFEVA</sequence>
<dbReference type="AlphaFoldDB" id="A0A9P7DIX5"/>
<dbReference type="Proteomes" id="UP000719766">
    <property type="component" value="Unassembled WGS sequence"/>
</dbReference>
<dbReference type="EMBL" id="JABBWE010000024">
    <property type="protein sequence ID" value="KAG1794831.1"/>
    <property type="molecule type" value="Genomic_DNA"/>
</dbReference>
<name>A0A9P7DIX5_9AGAM</name>
<dbReference type="PROSITE" id="PS00028">
    <property type="entry name" value="ZINC_FINGER_C2H2_1"/>
    <property type="match status" value="1"/>
</dbReference>
<feature type="domain" description="C2H2-type" evidence="2">
    <location>
        <begin position="6"/>
        <end position="29"/>
    </location>
</feature>
<evidence type="ECO:0000256" key="1">
    <source>
        <dbReference type="SAM" id="MobiDB-lite"/>
    </source>
</evidence>
<proteinExistence type="predicted"/>
<feature type="region of interest" description="Disordered" evidence="1">
    <location>
        <begin position="45"/>
        <end position="72"/>
    </location>
</feature>
<evidence type="ECO:0000313" key="4">
    <source>
        <dbReference type="Proteomes" id="UP000719766"/>
    </source>
</evidence>
<feature type="region of interest" description="Disordered" evidence="1">
    <location>
        <begin position="701"/>
        <end position="723"/>
    </location>
</feature>
<dbReference type="InterPro" id="IPR013087">
    <property type="entry name" value="Znf_C2H2_type"/>
</dbReference>
<dbReference type="OrthoDB" id="3199698at2759"/>
<gene>
    <name evidence="3" type="ORF">HD556DRAFT_1442616</name>
</gene>
<keyword evidence="4" id="KW-1185">Reference proteome</keyword>
<evidence type="ECO:0000313" key="3">
    <source>
        <dbReference type="EMBL" id="KAG1794831.1"/>
    </source>
</evidence>
<evidence type="ECO:0000259" key="2">
    <source>
        <dbReference type="PROSITE" id="PS00028"/>
    </source>
</evidence>
<dbReference type="InterPro" id="IPR041078">
    <property type="entry name" value="Plavaka"/>
</dbReference>
<organism evidence="3 4">
    <name type="scientific">Suillus plorans</name>
    <dbReference type="NCBI Taxonomy" id="116603"/>
    <lineage>
        <taxon>Eukaryota</taxon>
        <taxon>Fungi</taxon>
        <taxon>Dikarya</taxon>
        <taxon>Basidiomycota</taxon>
        <taxon>Agaricomycotina</taxon>
        <taxon>Agaricomycetes</taxon>
        <taxon>Agaricomycetidae</taxon>
        <taxon>Boletales</taxon>
        <taxon>Suillineae</taxon>
        <taxon>Suillaceae</taxon>
        <taxon>Suillus</taxon>
    </lineage>
</organism>
<dbReference type="Pfam" id="PF18759">
    <property type="entry name" value="Plavaka"/>
    <property type="match status" value="1"/>
</dbReference>
<dbReference type="GeneID" id="64600244"/>
<reference evidence="3" key="1">
    <citation type="journal article" date="2020" name="New Phytol.">
        <title>Comparative genomics reveals dynamic genome evolution in host specialist ectomycorrhizal fungi.</title>
        <authorList>
            <person name="Lofgren L.A."/>
            <person name="Nguyen N.H."/>
            <person name="Vilgalys R."/>
            <person name="Ruytinx J."/>
            <person name="Liao H.L."/>
            <person name="Branco S."/>
            <person name="Kuo A."/>
            <person name="LaButti K."/>
            <person name="Lipzen A."/>
            <person name="Andreopoulos W."/>
            <person name="Pangilinan J."/>
            <person name="Riley R."/>
            <person name="Hundley H."/>
            <person name="Na H."/>
            <person name="Barry K."/>
            <person name="Grigoriev I.V."/>
            <person name="Stajich J.E."/>
            <person name="Kennedy P.G."/>
        </authorList>
    </citation>
    <scope>NUCLEOTIDE SEQUENCE</scope>
    <source>
        <strain evidence="3">S12</strain>
    </source>
</reference>
<dbReference type="RefSeq" id="XP_041160870.1">
    <property type="nucleotide sequence ID" value="XM_041306480.1"/>
</dbReference>
<accession>A0A9P7DIX5</accession>